<reference evidence="1" key="1">
    <citation type="submission" date="2020-02" db="EMBL/GenBank/DDBJ databases">
        <authorList>
            <person name="Meier V. D."/>
        </authorList>
    </citation>
    <scope>NUCLEOTIDE SEQUENCE</scope>
    <source>
        <strain evidence="1">AVDCRST_MAG22</strain>
    </source>
</reference>
<dbReference type="EMBL" id="CADCUV010000065">
    <property type="protein sequence ID" value="CAA9406712.1"/>
    <property type="molecule type" value="Genomic_DNA"/>
</dbReference>
<accession>A0A6J4P5Z5</accession>
<gene>
    <name evidence="1" type="ORF">AVDCRST_MAG22-1598</name>
</gene>
<protein>
    <submittedName>
        <fullName evidence="1">Uncharacterized protein</fullName>
    </submittedName>
</protein>
<dbReference type="AlphaFoldDB" id="A0A6J4P5Z5"/>
<sequence length="62" mass="6390">MNGMIVGYEPGGGGHHGVAALRIQEGEPTDITVDTLATAEHVIRWMEGVSAVVGLGIDTLSC</sequence>
<organism evidence="1">
    <name type="scientific">uncultured Rubrobacteraceae bacterium</name>
    <dbReference type="NCBI Taxonomy" id="349277"/>
    <lineage>
        <taxon>Bacteria</taxon>
        <taxon>Bacillati</taxon>
        <taxon>Actinomycetota</taxon>
        <taxon>Rubrobacteria</taxon>
        <taxon>Rubrobacterales</taxon>
        <taxon>Rubrobacteraceae</taxon>
        <taxon>environmental samples</taxon>
    </lineage>
</organism>
<evidence type="ECO:0000313" key="1">
    <source>
        <dbReference type="EMBL" id="CAA9406712.1"/>
    </source>
</evidence>
<name>A0A6J4P5Z5_9ACTN</name>
<proteinExistence type="predicted"/>